<dbReference type="Pfam" id="PF05975">
    <property type="entry name" value="EcsB"/>
    <property type="match status" value="1"/>
</dbReference>
<feature type="transmembrane region" description="Helical" evidence="1">
    <location>
        <begin position="346"/>
        <end position="366"/>
    </location>
</feature>
<gene>
    <name evidence="2" type="primary">ecsB</name>
    <name evidence="2" type="ORF">J41TS12_43010</name>
</gene>
<organism evidence="2 3">
    <name type="scientific">Paenibacillus antibioticophila</name>
    <dbReference type="NCBI Taxonomy" id="1274374"/>
    <lineage>
        <taxon>Bacteria</taxon>
        <taxon>Bacillati</taxon>
        <taxon>Bacillota</taxon>
        <taxon>Bacilli</taxon>
        <taxon>Bacillales</taxon>
        <taxon>Paenibacillaceae</taxon>
        <taxon>Paenibacillus</taxon>
    </lineage>
</organism>
<feature type="transmembrane region" description="Helical" evidence="1">
    <location>
        <begin position="21"/>
        <end position="45"/>
    </location>
</feature>
<feature type="transmembrane region" description="Helical" evidence="1">
    <location>
        <begin position="100"/>
        <end position="122"/>
    </location>
</feature>
<dbReference type="AlphaFoldDB" id="A0A919XZX1"/>
<keyword evidence="1" id="KW-1133">Transmembrane helix</keyword>
<comment type="caution">
    <text evidence="2">The sequence shown here is derived from an EMBL/GenBank/DDBJ whole genome shotgun (WGS) entry which is preliminary data.</text>
</comment>
<keyword evidence="1" id="KW-0812">Transmembrane</keyword>
<name>A0A919XZX1_9BACL</name>
<keyword evidence="3" id="KW-1185">Reference proteome</keyword>
<dbReference type="GO" id="GO:0016020">
    <property type="term" value="C:membrane"/>
    <property type="evidence" value="ECO:0007669"/>
    <property type="project" value="InterPro"/>
</dbReference>
<dbReference type="PIRSF" id="PIRSF037259">
    <property type="entry name" value="EcsB_ABC"/>
    <property type="match status" value="1"/>
</dbReference>
<feature type="transmembrane region" description="Helical" evidence="1">
    <location>
        <begin position="190"/>
        <end position="207"/>
    </location>
</feature>
<feature type="transmembrane region" description="Helical" evidence="1">
    <location>
        <begin position="165"/>
        <end position="184"/>
    </location>
</feature>
<dbReference type="Proteomes" id="UP000681162">
    <property type="component" value="Unassembled WGS sequence"/>
</dbReference>
<sequence length="404" mass="46150">MDLVELRKRRKALHWSKILPYLPYVFQSGVAVLLLILMIAFSAWYTRFLQHIPEGLPIGWIMLLLLGPAVIYSGFRTYIHPADSVFLLPQEASMSKYFRPAFWSGILYKLLGTYFILLVLWPLYQRSDGIRHSFWFWLIVLLLLKLAGAYGAWQELKIASHRARTGFRLLRWSVLLLLLAAWIWQPAWKSLLFLILVMVNYVLALRFPMKHRVPWENLIAAEKASAAKNMLVLGWFVDVPAEGQGVSPRRWLDWIGKRISWSRAGAYRFLLTKTLVRGELLGIGARLTILGAILVGWCGRTWLGLGLYLFFVFLIGAQLSVLRHAHRDSSAALYYPLPSGARKREAVSLGSRTLAGAAVMMWLPLLPQGDGPLIYLGGSLAAGLILVYAMRSNWNRKWREEEED</sequence>
<dbReference type="InterPro" id="IPR010288">
    <property type="entry name" value="EcsB_ABC"/>
</dbReference>
<keyword evidence="1" id="KW-0472">Membrane</keyword>
<feature type="transmembrane region" description="Helical" evidence="1">
    <location>
        <begin position="372"/>
        <end position="390"/>
    </location>
</feature>
<feature type="transmembrane region" description="Helical" evidence="1">
    <location>
        <begin position="134"/>
        <end position="153"/>
    </location>
</feature>
<feature type="transmembrane region" description="Helical" evidence="1">
    <location>
        <begin position="305"/>
        <end position="325"/>
    </location>
</feature>
<protein>
    <submittedName>
        <fullName evidence="2">ABC transporter permease</fullName>
    </submittedName>
</protein>
<accession>A0A919XZX1</accession>
<evidence type="ECO:0000313" key="2">
    <source>
        <dbReference type="EMBL" id="GIO39440.1"/>
    </source>
</evidence>
<feature type="transmembrane region" description="Helical" evidence="1">
    <location>
        <begin position="57"/>
        <end position="79"/>
    </location>
</feature>
<evidence type="ECO:0000256" key="1">
    <source>
        <dbReference type="SAM" id="Phobius"/>
    </source>
</evidence>
<proteinExistence type="predicted"/>
<evidence type="ECO:0000313" key="3">
    <source>
        <dbReference type="Proteomes" id="UP000681162"/>
    </source>
</evidence>
<dbReference type="RefSeq" id="WP_212942700.1">
    <property type="nucleotide sequence ID" value="NZ_BORR01000021.1"/>
</dbReference>
<feature type="transmembrane region" description="Helical" evidence="1">
    <location>
        <begin position="280"/>
        <end position="299"/>
    </location>
</feature>
<reference evidence="2 3" key="1">
    <citation type="submission" date="2021-03" db="EMBL/GenBank/DDBJ databases">
        <title>Antimicrobial resistance genes in bacteria isolated from Japanese honey, and their potential for conferring macrolide and lincosamide resistance in the American foulbrood pathogen Paenibacillus larvae.</title>
        <authorList>
            <person name="Okamoto M."/>
            <person name="Kumagai M."/>
            <person name="Kanamori H."/>
            <person name="Takamatsu D."/>
        </authorList>
    </citation>
    <scope>NUCLEOTIDE SEQUENCE [LARGE SCALE GENOMIC DNA]</scope>
    <source>
        <strain evidence="2 3">J41TS12</strain>
    </source>
</reference>
<dbReference type="EMBL" id="BORR01000021">
    <property type="protein sequence ID" value="GIO39440.1"/>
    <property type="molecule type" value="Genomic_DNA"/>
</dbReference>